<dbReference type="PROSITE" id="PS00409">
    <property type="entry name" value="PROKAR_NTER_METHYL"/>
    <property type="match status" value="1"/>
</dbReference>
<feature type="transmembrane region" description="Helical" evidence="1">
    <location>
        <begin position="17"/>
        <end position="40"/>
    </location>
</feature>
<keyword evidence="1" id="KW-0812">Transmembrane</keyword>
<reference evidence="3 4" key="3">
    <citation type="submission" date="2017-03" db="EMBL/GenBank/DDBJ databases">
        <authorList>
            <person name="Regsiter A."/>
            <person name="William W."/>
        </authorList>
    </citation>
    <scope>NUCLEOTIDE SEQUENCE [LARGE SCALE GENOMIC DNA]</scope>
    <source>
        <strain evidence="3">PRJEB5721</strain>
    </source>
</reference>
<evidence type="ECO:0000313" key="2">
    <source>
        <dbReference type="EMBL" id="CDQ12142.1"/>
    </source>
</evidence>
<keyword evidence="4" id="KW-1185">Reference proteome</keyword>
<sequence length="213" mass="22283">MQSINQNNAAGYTLVELLVSMAITMILGVAVLTFFSGFYADGQEASALARRISNTAVMESIGNHFLARANYNGQSVAATLSVPTIVNGTVMNEGVSIQWMPYVAGTSSTPVICTGTLVDKTLYQAPGVQVNGVEWVAGIATGAPGYCGSGSVFFPTNNQWGFTLVQRSGCPNPTQSPNALLITSNYDYGTTKLPGISGSPKTQVVTVCLPNLT</sequence>
<proteinExistence type="predicted"/>
<dbReference type="Proteomes" id="UP000193925">
    <property type="component" value="Chromosome AFERRI"/>
</dbReference>
<dbReference type="AlphaFoldDB" id="A0A060UU51"/>
<reference evidence="2" key="1">
    <citation type="submission" date="2014-03" db="EMBL/GenBank/DDBJ databases">
        <authorList>
            <person name="Genoscope - CEA"/>
        </authorList>
    </citation>
    <scope>NUCLEOTIDE SEQUENCE [LARGE SCALE GENOMIC DNA]</scope>
    <source>
        <strain evidence="2">CF27</strain>
    </source>
</reference>
<name>A0A060UU51_9PROT</name>
<dbReference type="EMBL" id="CCCS020000078">
    <property type="protein sequence ID" value="CDQ12142.1"/>
    <property type="molecule type" value="Genomic_DNA"/>
</dbReference>
<evidence type="ECO:0008006" key="5">
    <source>
        <dbReference type="Google" id="ProtNLM"/>
    </source>
</evidence>
<evidence type="ECO:0000313" key="3">
    <source>
        <dbReference type="EMBL" id="SMH64730.1"/>
    </source>
</evidence>
<dbReference type="RefSeq" id="WP_035195585.1">
    <property type="nucleotide sequence ID" value="NZ_CCCS020000078.1"/>
</dbReference>
<evidence type="ECO:0000313" key="4">
    <source>
        <dbReference type="Proteomes" id="UP000193925"/>
    </source>
</evidence>
<dbReference type="EMBL" id="LT841305">
    <property type="protein sequence ID" value="SMH64730.1"/>
    <property type="molecule type" value="Genomic_DNA"/>
</dbReference>
<accession>A0A060UU51</accession>
<protein>
    <recommendedName>
        <fullName evidence="5">Prepilin-type N-terminal cleavage/methylation domain-containing protein</fullName>
    </recommendedName>
</protein>
<dbReference type="InterPro" id="IPR012902">
    <property type="entry name" value="N_methyl_site"/>
</dbReference>
<organism evidence="2">
    <name type="scientific">Acidithiobacillus ferrivorans</name>
    <dbReference type="NCBI Taxonomy" id="160808"/>
    <lineage>
        <taxon>Bacteria</taxon>
        <taxon>Pseudomonadati</taxon>
        <taxon>Pseudomonadota</taxon>
        <taxon>Acidithiobacillia</taxon>
        <taxon>Acidithiobacillales</taxon>
        <taxon>Acidithiobacillaceae</taxon>
        <taxon>Acidithiobacillus</taxon>
    </lineage>
</organism>
<keyword evidence="1" id="KW-0472">Membrane</keyword>
<evidence type="ECO:0000256" key="1">
    <source>
        <dbReference type="SAM" id="Phobius"/>
    </source>
</evidence>
<keyword evidence="1" id="KW-1133">Transmembrane helix</keyword>
<gene>
    <name evidence="3" type="ORF">AFERRI_10764</name>
    <name evidence="2" type="ORF">AFERRI_80091</name>
</gene>
<reference evidence="2" key="2">
    <citation type="submission" date="2014-07" db="EMBL/GenBank/DDBJ databases">
        <title>Initial genome analysis of the psychrotolerant acidophile Acidithiobacillus ferrivorans CF27: insights into iron and sulfur oxidation pathways and into biofilm formation.</title>
        <authorList>
            <person name="Talla E."/>
            <person name="Hedrich S."/>
            <person name="Mangenot S."/>
            <person name="Ji B."/>
            <person name="Johnson D.B."/>
            <person name="Barbe V."/>
            <person name="Bonnefoy V."/>
        </authorList>
    </citation>
    <scope>NUCLEOTIDE SEQUENCE [LARGE SCALE GENOMIC DNA]</scope>
    <source>
        <strain evidence="2">CF27</strain>
    </source>
</reference>
<dbReference type="Pfam" id="PF07963">
    <property type="entry name" value="N_methyl"/>
    <property type="match status" value="1"/>
</dbReference>